<dbReference type="STRING" id="765257.A0A0C9XTD2"/>
<reference evidence="3 4" key="1">
    <citation type="submission" date="2014-04" db="EMBL/GenBank/DDBJ databases">
        <authorList>
            <consortium name="DOE Joint Genome Institute"/>
            <person name="Kuo A."/>
            <person name="Kohler A."/>
            <person name="Costa M.D."/>
            <person name="Nagy L.G."/>
            <person name="Floudas D."/>
            <person name="Copeland A."/>
            <person name="Barry K.W."/>
            <person name="Cichocki N."/>
            <person name="Veneault-Fourrey C."/>
            <person name="LaButti K."/>
            <person name="Lindquist E.A."/>
            <person name="Lipzen A."/>
            <person name="Lundell T."/>
            <person name="Morin E."/>
            <person name="Murat C."/>
            <person name="Sun H."/>
            <person name="Tunlid A."/>
            <person name="Henrissat B."/>
            <person name="Grigoriev I.V."/>
            <person name="Hibbett D.S."/>
            <person name="Martin F."/>
            <person name="Nordberg H.P."/>
            <person name="Cantor M.N."/>
            <person name="Hua S.X."/>
        </authorList>
    </citation>
    <scope>NUCLEOTIDE SEQUENCE [LARGE SCALE GENOMIC DNA]</scope>
    <source>
        <strain evidence="3 4">441</strain>
    </source>
</reference>
<feature type="region of interest" description="Disordered" evidence="1">
    <location>
        <begin position="237"/>
        <end position="261"/>
    </location>
</feature>
<sequence>LSGISAHLFWRDWPLAEPSTFLTPKSLHEWHHQFWDHDIHWCKHALGATELDFQFSIIPHITGIAHFPNGITKLKQVGISNDILLLYIIAGAADPGVVIAICTLMEFQYYSQAITITLITHDRIQASLQDFHNHQDAVIQNGHCCGERMKQALRHWHIPKLKLMQSVAPSIKQVGSILQWSADTTEHAYIEVIKDPASTTNNHSYNTQICWSLNRSEKCQLFDTALALCGSTSEPTSMLQLGQETNDSDSESSERDKDRSMLDGIWTSKRKTIDFFDVAAQLLVSPPDSVPHPPHTFIARSTTIHLNYNPVEACTY</sequence>
<proteinExistence type="predicted"/>
<feature type="compositionally biased region" description="Basic and acidic residues" evidence="1">
    <location>
        <begin position="252"/>
        <end position="261"/>
    </location>
</feature>
<dbReference type="InterPro" id="IPR049233">
    <property type="entry name" value="DUF6830"/>
</dbReference>
<name>A0A0C9XTD2_9AGAM</name>
<dbReference type="Proteomes" id="UP000054018">
    <property type="component" value="Unassembled WGS sequence"/>
</dbReference>
<dbReference type="OrthoDB" id="3232986at2759"/>
<keyword evidence="4" id="KW-1185">Reference proteome</keyword>
<accession>A0A0C9XTD2</accession>
<feature type="non-terminal residue" evidence="3">
    <location>
        <position position="1"/>
    </location>
</feature>
<dbReference type="AlphaFoldDB" id="A0A0C9XTD2"/>
<dbReference type="Pfam" id="PF20722">
    <property type="entry name" value="DUF6830"/>
    <property type="match status" value="1"/>
</dbReference>
<evidence type="ECO:0000259" key="2">
    <source>
        <dbReference type="Pfam" id="PF20722"/>
    </source>
</evidence>
<feature type="non-terminal residue" evidence="3">
    <location>
        <position position="316"/>
    </location>
</feature>
<feature type="domain" description="DUF6830" evidence="2">
    <location>
        <begin position="274"/>
        <end position="310"/>
    </location>
</feature>
<gene>
    <name evidence="3" type="ORF">PISMIDRAFT_114952</name>
</gene>
<reference evidence="4" key="2">
    <citation type="submission" date="2015-01" db="EMBL/GenBank/DDBJ databases">
        <title>Evolutionary Origins and Diversification of the Mycorrhizal Mutualists.</title>
        <authorList>
            <consortium name="DOE Joint Genome Institute"/>
            <consortium name="Mycorrhizal Genomics Consortium"/>
            <person name="Kohler A."/>
            <person name="Kuo A."/>
            <person name="Nagy L.G."/>
            <person name="Floudas D."/>
            <person name="Copeland A."/>
            <person name="Barry K.W."/>
            <person name="Cichocki N."/>
            <person name="Veneault-Fourrey C."/>
            <person name="LaButti K."/>
            <person name="Lindquist E.A."/>
            <person name="Lipzen A."/>
            <person name="Lundell T."/>
            <person name="Morin E."/>
            <person name="Murat C."/>
            <person name="Riley R."/>
            <person name="Ohm R."/>
            <person name="Sun H."/>
            <person name="Tunlid A."/>
            <person name="Henrissat B."/>
            <person name="Grigoriev I.V."/>
            <person name="Hibbett D.S."/>
            <person name="Martin F."/>
        </authorList>
    </citation>
    <scope>NUCLEOTIDE SEQUENCE [LARGE SCALE GENOMIC DNA]</scope>
    <source>
        <strain evidence="4">441</strain>
    </source>
</reference>
<evidence type="ECO:0000313" key="3">
    <source>
        <dbReference type="EMBL" id="KIK15590.1"/>
    </source>
</evidence>
<evidence type="ECO:0000256" key="1">
    <source>
        <dbReference type="SAM" id="MobiDB-lite"/>
    </source>
</evidence>
<organism evidence="3 4">
    <name type="scientific">Pisolithus microcarpus 441</name>
    <dbReference type="NCBI Taxonomy" id="765257"/>
    <lineage>
        <taxon>Eukaryota</taxon>
        <taxon>Fungi</taxon>
        <taxon>Dikarya</taxon>
        <taxon>Basidiomycota</taxon>
        <taxon>Agaricomycotina</taxon>
        <taxon>Agaricomycetes</taxon>
        <taxon>Agaricomycetidae</taxon>
        <taxon>Boletales</taxon>
        <taxon>Sclerodermatineae</taxon>
        <taxon>Pisolithaceae</taxon>
        <taxon>Pisolithus</taxon>
    </lineage>
</organism>
<evidence type="ECO:0000313" key="4">
    <source>
        <dbReference type="Proteomes" id="UP000054018"/>
    </source>
</evidence>
<dbReference type="EMBL" id="KN833885">
    <property type="protein sequence ID" value="KIK15590.1"/>
    <property type="molecule type" value="Genomic_DNA"/>
</dbReference>
<dbReference type="HOGENOM" id="CLU_006344_12_0_1"/>
<protein>
    <recommendedName>
        <fullName evidence="2">DUF6830 domain-containing protein</fullName>
    </recommendedName>
</protein>